<dbReference type="Pfam" id="PF07282">
    <property type="entry name" value="Cas12f1-like_TNB"/>
    <property type="match status" value="1"/>
</dbReference>
<dbReference type="Pfam" id="PF01385">
    <property type="entry name" value="OrfB_IS605"/>
    <property type="match status" value="1"/>
</dbReference>
<dbReference type="InterPro" id="IPR051399">
    <property type="entry name" value="RNA-guided_DNA_endo/Transpos"/>
</dbReference>
<evidence type="ECO:0000256" key="4">
    <source>
        <dbReference type="ARBA" id="ARBA00022723"/>
    </source>
</evidence>
<proteinExistence type="inferred from homology"/>
<dbReference type="EMBL" id="JACJII010000001">
    <property type="protein sequence ID" value="MBA9003553.1"/>
    <property type="molecule type" value="Genomic_DNA"/>
</dbReference>
<dbReference type="Pfam" id="PF12323">
    <property type="entry name" value="HTH_OrfB_IS605"/>
    <property type="match status" value="1"/>
</dbReference>
<gene>
    <name evidence="12" type="ORF">HNR21_002435</name>
</gene>
<comment type="similarity">
    <text evidence="2">In the N-terminal section; belongs to the transposase 2 family.</text>
</comment>
<protein>
    <submittedName>
        <fullName evidence="12">Putative transposase</fullName>
    </submittedName>
</protein>
<evidence type="ECO:0000256" key="5">
    <source>
        <dbReference type="ARBA" id="ARBA00022833"/>
    </source>
</evidence>
<dbReference type="NCBIfam" id="NF040570">
    <property type="entry name" value="guided_TnpB"/>
    <property type="match status" value="1"/>
</dbReference>
<dbReference type="GO" id="GO:0046872">
    <property type="term" value="F:metal ion binding"/>
    <property type="evidence" value="ECO:0007669"/>
    <property type="project" value="UniProtKB-KW"/>
</dbReference>
<feature type="domain" description="Transposase putative helix-turn-helix" evidence="11">
    <location>
        <begin position="1"/>
        <end position="45"/>
    </location>
</feature>
<comment type="caution">
    <text evidence="12">The sequence shown here is derived from an EMBL/GenBank/DDBJ whole genome shotgun (WGS) entry which is preliminary data.</text>
</comment>
<dbReference type="PANTHER" id="PTHR30405:SF25">
    <property type="entry name" value="RNA-GUIDED DNA ENDONUCLEASE INSQ-RELATED"/>
    <property type="match status" value="1"/>
</dbReference>
<keyword evidence="7" id="KW-0233">DNA recombination</keyword>
<name>A0A7W3R7U0_9ACTN</name>
<comment type="similarity">
    <text evidence="1">In the C-terminal section; belongs to the transposase 35 family.</text>
</comment>
<dbReference type="InterPro" id="IPR010095">
    <property type="entry name" value="Cas12f1-like_TNB"/>
</dbReference>
<dbReference type="NCBIfam" id="TIGR01766">
    <property type="entry name" value="IS200/IS605 family accessory protein TnpB-like domain"/>
    <property type="match status" value="1"/>
</dbReference>
<evidence type="ECO:0000313" key="13">
    <source>
        <dbReference type="Proteomes" id="UP000539313"/>
    </source>
</evidence>
<dbReference type="PANTHER" id="PTHR30405">
    <property type="entry name" value="TRANSPOSASE"/>
    <property type="match status" value="1"/>
</dbReference>
<keyword evidence="3" id="KW-0815">Transposition</keyword>
<evidence type="ECO:0000256" key="2">
    <source>
        <dbReference type="ARBA" id="ARBA00011044"/>
    </source>
</evidence>
<dbReference type="InterPro" id="IPR001959">
    <property type="entry name" value="Transposase"/>
</dbReference>
<keyword evidence="6" id="KW-0238">DNA-binding</keyword>
<evidence type="ECO:0000256" key="6">
    <source>
        <dbReference type="ARBA" id="ARBA00023125"/>
    </source>
</evidence>
<evidence type="ECO:0000256" key="3">
    <source>
        <dbReference type="ARBA" id="ARBA00022578"/>
    </source>
</evidence>
<organism evidence="12 13">
    <name type="scientific">Thermomonospora cellulosilytica</name>
    <dbReference type="NCBI Taxonomy" id="1411118"/>
    <lineage>
        <taxon>Bacteria</taxon>
        <taxon>Bacillati</taxon>
        <taxon>Actinomycetota</taxon>
        <taxon>Actinomycetes</taxon>
        <taxon>Streptosporangiales</taxon>
        <taxon>Thermomonosporaceae</taxon>
        <taxon>Thermomonospora</taxon>
    </lineage>
</organism>
<dbReference type="RefSeq" id="WP_182705268.1">
    <property type="nucleotide sequence ID" value="NZ_JACJII010000001.1"/>
</dbReference>
<feature type="region of interest" description="Disordered" evidence="8">
    <location>
        <begin position="380"/>
        <end position="399"/>
    </location>
</feature>
<accession>A0A7W3R7U0</accession>
<evidence type="ECO:0000256" key="1">
    <source>
        <dbReference type="ARBA" id="ARBA00008761"/>
    </source>
</evidence>
<dbReference type="GO" id="GO:0003677">
    <property type="term" value="F:DNA binding"/>
    <property type="evidence" value="ECO:0007669"/>
    <property type="project" value="UniProtKB-KW"/>
</dbReference>
<reference evidence="12 13" key="1">
    <citation type="submission" date="2020-08" db="EMBL/GenBank/DDBJ databases">
        <title>Sequencing the genomes of 1000 actinobacteria strains.</title>
        <authorList>
            <person name="Klenk H.-P."/>
        </authorList>
    </citation>
    <scope>NUCLEOTIDE SEQUENCE [LARGE SCALE GENOMIC DNA]</scope>
    <source>
        <strain evidence="12 13">DSM 45823</strain>
    </source>
</reference>
<dbReference type="GO" id="GO:0006310">
    <property type="term" value="P:DNA recombination"/>
    <property type="evidence" value="ECO:0007669"/>
    <property type="project" value="UniProtKB-KW"/>
</dbReference>
<sequence length="399" mass="45617">MRTAFKCRAYPDPEQAAVLNRTFGCVRLVWNKTLAERSARYRAEGRRTSYRETDAALTMWKRTPELAFLNDVSSVPLQQALRHQHSAFLSFFAGRARYPRFKSRTGRQSAHFTRSAFRIRDGQLLLAKMSRPLRVVWSWPQVDLAALVPTMVVVSREPDSRWYVTFAVDTADPEPAPKTGHEIGVDLGVREFAVISDGDRLANPRHLERKARNLARYQRRMARKRLGSANRRKAKEKVARAYRKVRNARRDFLHKTSTRLVRMADTIVIEDLAVEHLIRNRRLARVISDCGWSEFRRQLEYKCERAGRRLIVVNRWYPSSKICSRCGHRLPQLSLSIRVWTCPDCGTRHDRDLNAAQNILAAGRAVTACGADVSHAGVPGVRSATKQETHPVRGGLSHS</sequence>
<keyword evidence="13" id="KW-1185">Reference proteome</keyword>
<keyword evidence="5" id="KW-0862">Zinc</keyword>
<feature type="domain" description="Probable transposase IS891/IS1136/IS1341" evidence="9">
    <location>
        <begin position="166"/>
        <end position="280"/>
    </location>
</feature>
<dbReference type="Proteomes" id="UP000539313">
    <property type="component" value="Unassembled WGS sequence"/>
</dbReference>
<evidence type="ECO:0000256" key="7">
    <source>
        <dbReference type="ARBA" id="ARBA00023172"/>
    </source>
</evidence>
<evidence type="ECO:0000313" key="12">
    <source>
        <dbReference type="EMBL" id="MBA9003553.1"/>
    </source>
</evidence>
<evidence type="ECO:0000259" key="10">
    <source>
        <dbReference type="Pfam" id="PF07282"/>
    </source>
</evidence>
<dbReference type="InterPro" id="IPR021027">
    <property type="entry name" value="Transposase_put_HTH"/>
</dbReference>
<evidence type="ECO:0000259" key="9">
    <source>
        <dbReference type="Pfam" id="PF01385"/>
    </source>
</evidence>
<keyword evidence="4" id="KW-0479">Metal-binding</keyword>
<feature type="domain" description="Cas12f1-like TNB" evidence="10">
    <location>
        <begin position="292"/>
        <end position="359"/>
    </location>
</feature>
<dbReference type="AlphaFoldDB" id="A0A7W3R7U0"/>
<evidence type="ECO:0000256" key="8">
    <source>
        <dbReference type="SAM" id="MobiDB-lite"/>
    </source>
</evidence>
<dbReference type="GO" id="GO:0032196">
    <property type="term" value="P:transposition"/>
    <property type="evidence" value="ECO:0007669"/>
    <property type="project" value="UniProtKB-KW"/>
</dbReference>
<evidence type="ECO:0000259" key="11">
    <source>
        <dbReference type="Pfam" id="PF12323"/>
    </source>
</evidence>